<gene>
    <name evidence="1" type="ORF">GCM10023261_11510</name>
</gene>
<keyword evidence="2" id="KW-1185">Reference proteome</keyword>
<accession>A0ABP9N3W6</accession>
<evidence type="ECO:0000313" key="1">
    <source>
        <dbReference type="EMBL" id="GAA5108941.1"/>
    </source>
</evidence>
<proteinExistence type="predicted"/>
<name>A0ABP9N3W6_9HYPH</name>
<evidence type="ECO:0000313" key="2">
    <source>
        <dbReference type="Proteomes" id="UP001500864"/>
    </source>
</evidence>
<sequence>MDASSGIKTSECTQFGRFLSSNAEIACFSDKYNCKTCKVSVVSSFFEGHYAYNKQHIDL</sequence>
<protein>
    <submittedName>
        <fullName evidence="1">Uncharacterized protein</fullName>
    </submittedName>
</protein>
<reference evidence="2" key="1">
    <citation type="journal article" date="2019" name="Int. J. Syst. Evol. Microbiol.">
        <title>The Global Catalogue of Microorganisms (GCM) 10K type strain sequencing project: providing services to taxonomists for standard genome sequencing and annotation.</title>
        <authorList>
            <consortium name="The Broad Institute Genomics Platform"/>
            <consortium name="The Broad Institute Genome Sequencing Center for Infectious Disease"/>
            <person name="Wu L."/>
            <person name="Ma J."/>
        </authorList>
    </citation>
    <scope>NUCLEOTIDE SEQUENCE [LARGE SCALE GENOMIC DNA]</scope>
    <source>
        <strain evidence="2">JCM 17712</strain>
    </source>
</reference>
<comment type="caution">
    <text evidence="1">The sequence shown here is derived from an EMBL/GenBank/DDBJ whole genome shotgun (WGS) entry which is preliminary data.</text>
</comment>
<organism evidence="1 2">
    <name type="scientific">Bartonella jaculi</name>
    <dbReference type="NCBI Taxonomy" id="686226"/>
    <lineage>
        <taxon>Bacteria</taxon>
        <taxon>Pseudomonadati</taxon>
        <taxon>Pseudomonadota</taxon>
        <taxon>Alphaproteobacteria</taxon>
        <taxon>Hyphomicrobiales</taxon>
        <taxon>Bartonellaceae</taxon>
        <taxon>Bartonella</taxon>
    </lineage>
</organism>
<dbReference type="Proteomes" id="UP001500864">
    <property type="component" value="Unassembled WGS sequence"/>
</dbReference>
<dbReference type="EMBL" id="BAABIZ010000012">
    <property type="protein sequence ID" value="GAA5108941.1"/>
    <property type="molecule type" value="Genomic_DNA"/>
</dbReference>